<dbReference type="InterPro" id="IPR028250">
    <property type="entry name" value="DsbDN"/>
</dbReference>
<name>A0A7W6HXY8_9BACT</name>
<reference evidence="3 4" key="1">
    <citation type="submission" date="2020-08" db="EMBL/GenBank/DDBJ databases">
        <title>Genomic Encyclopedia of Type Strains, Phase IV (KMG-IV): sequencing the most valuable type-strain genomes for metagenomic binning, comparative biology and taxonomic classification.</title>
        <authorList>
            <person name="Goeker M."/>
        </authorList>
    </citation>
    <scope>NUCLEOTIDE SEQUENCE [LARGE SCALE GENOMIC DNA]</scope>
    <source>
        <strain evidence="3 4">DSM 105721</strain>
    </source>
</reference>
<dbReference type="EMBL" id="JACIES010000007">
    <property type="protein sequence ID" value="MBB4027076.1"/>
    <property type="molecule type" value="Genomic_DNA"/>
</dbReference>
<dbReference type="Gene3D" id="2.60.40.1250">
    <property type="entry name" value="Thiol:disulfide interchange protein DsbD, N-terminal domain"/>
    <property type="match status" value="1"/>
</dbReference>
<dbReference type="GeneID" id="93102113"/>
<dbReference type="GO" id="GO:0045454">
    <property type="term" value="P:cell redox homeostasis"/>
    <property type="evidence" value="ECO:0007669"/>
    <property type="project" value="TreeGrafter"/>
</dbReference>
<dbReference type="PANTHER" id="PTHR32234:SF0">
    <property type="entry name" value="THIOL:DISULFIDE INTERCHANGE PROTEIN DSBD"/>
    <property type="match status" value="1"/>
</dbReference>
<feature type="signal peptide" evidence="1">
    <location>
        <begin position="1"/>
        <end position="20"/>
    </location>
</feature>
<comment type="caution">
    <text evidence="3">The sequence shown here is derived from an EMBL/GenBank/DDBJ whole genome shotgun (WGS) entry which is preliminary data.</text>
</comment>
<dbReference type="AlphaFoldDB" id="A0A7W6HXY8"/>
<proteinExistence type="predicted"/>
<dbReference type="PANTHER" id="PTHR32234">
    <property type="entry name" value="THIOL:DISULFIDE INTERCHANGE PROTEIN DSBD"/>
    <property type="match status" value="1"/>
</dbReference>
<organism evidence="3 4">
    <name type="scientific">Butyricimonas faecihominis</name>
    <dbReference type="NCBI Taxonomy" id="1472416"/>
    <lineage>
        <taxon>Bacteria</taxon>
        <taxon>Pseudomonadati</taxon>
        <taxon>Bacteroidota</taxon>
        <taxon>Bacteroidia</taxon>
        <taxon>Bacteroidales</taxon>
        <taxon>Odoribacteraceae</taxon>
        <taxon>Butyricimonas</taxon>
    </lineage>
</organism>
<evidence type="ECO:0000259" key="2">
    <source>
        <dbReference type="Pfam" id="PF11412"/>
    </source>
</evidence>
<feature type="domain" description="Thiol:disulfide interchange protein DsbD N-terminal" evidence="2">
    <location>
        <begin position="36"/>
        <end position="149"/>
    </location>
</feature>
<keyword evidence="3" id="KW-0560">Oxidoreductase</keyword>
<sequence length="153" mass="17311">MKRLLILTAILTLMVGAANSQVLKPVKWQISFKKVSEGVYDIICKATIESGWHLYDTKLPENGPLPTTFNLDEDETKDIELVGEFKATTEAKTEKSEAFNMELKYFEGTVTFVQRVKLKKDKAKLVGYVEYMSCSGGQCIPPAEEEFEFELTK</sequence>
<dbReference type="GO" id="GO:0047134">
    <property type="term" value="F:protein-disulfide reductase [NAD(P)H] activity"/>
    <property type="evidence" value="ECO:0007669"/>
    <property type="project" value="UniProtKB-EC"/>
</dbReference>
<accession>A0A7W6HXY8</accession>
<dbReference type="Pfam" id="PF11412">
    <property type="entry name" value="DsbD_N"/>
    <property type="match status" value="1"/>
</dbReference>
<keyword evidence="4" id="KW-1185">Reference proteome</keyword>
<dbReference type="EC" id="1.8.1.8" evidence="3"/>
<dbReference type="Proteomes" id="UP000546007">
    <property type="component" value="Unassembled WGS sequence"/>
</dbReference>
<keyword evidence="1" id="KW-0732">Signal</keyword>
<feature type="chain" id="PRO_5030787179" evidence="1">
    <location>
        <begin position="21"/>
        <end position="153"/>
    </location>
</feature>
<gene>
    <name evidence="3" type="ORF">GGR14_002879</name>
</gene>
<dbReference type="RefSeq" id="WP_229782986.1">
    <property type="nucleotide sequence ID" value="NZ_AP028155.1"/>
</dbReference>
<evidence type="ECO:0000313" key="4">
    <source>
        <dbReference type="Proteomes" id="UP000546007"/>
    </source>
</evidence>
<evidence type="ECO:0000313" key="3">
    <source>
        <dbReference type="EMBL" id="MBB4027076.1"/>
    </source>
</evidence>
<evidence type="ECO:0000256" key="1">
    <source>
        <dbReference type="SAM" id="SignalP"/>
    </source>
</evidence>
<protein>
    <submittedName>
        <fullName evidence="3">Thiol:disulfide interchange protein DsbD</fullName>
        <ecNumber evidence="3">1.8.1.8</ecNumber>
    </submittedName>
</protein>
<dbReference type="InterPro" id="IPR036929">
    <property type="entry name" value="DsbDN_sf"/>
</dbReference>